<evidence type="ECO:0000256" key="5">
    <source>
        <dbReference type="ARBA" id="ARBA00023054"/>
    </source>
</evidence>
<dbReference type="PROSITE" id="PS50021">
    <property type="entry name" value="CH"/>
    <property type="match status" value="1"/>
</dbReference>
<dbReference type="CDD" id="cd00096">
    <property type="entry name" value="Ig"/>
    <property type="match status" value="1"/>
</dbReference>
<feature type="compositionally biased region" description="Basic and acidic residues" evidence="8">
    <location>
        <begin position="79"/>
        <end position="95"/>
    </location>
</feature>
<evidence type="ECO:0000259" key="9">
    <source>
        <dbReference type="PROSITE" id="PS50021"/>
    </source>
</evidence>
<dbReference type="InterPro" id="IPR007110">
    <property type="entry name" value="Ig-like_dom"/>
</dbReference>
<dbReference type="EMBL" id="VSWD01000013">
    <property type="protein sequence ID" value="KAK3084547.1"/>
    <property type="molecule type" value="Genomic_DNA"/>
</dbReference>
<feature type="compositionally biased region" description="Basic and acidic residues" evidence="8">
    <location>
        <begin position="1162"/>
        <end position="1173"/>
    </location>
</feature>
<keyword evidence="12" id="KW-1185">Reference proteome</keyword>
<organism evidence="11 12">
    <name type="scientific">Pinctada imbricata</name>
    <name type="common">Atlantic pearl-oyster</name>
    <name type="synonym">Pinctada martensii</name>
    <dbReference type="NCBI Taxonomy" id="66713"/>
    <lineage>
        <taxon>Eukaryota</taxon>
        <taxon>Metazoa</taxon>
        <taxon>Spiralia</taxon>
        <taxon>Lophotrochozoa</taxon>
        <taxon>Mollusca</taxon>
        <taxon>Bivalvia</taxon>
        <taxon>Autobranchia</taxon>
        <taxon>Pteriomorphia</taxon>
        <taxon>Pterioida</taxon>
        <taxon>Pterioidea</taxon>
        <taxon>Pteriidae</taxon>
        <taxon>Pinctada</taxon>
    </lineage>
</organism>
<keyword evidence="4" id="KW-0597">Phosphoprotein</keyword>
<feature type="domain" description="Ig-like" evidence="10">
    <location>
        <begin position="831"/>
        <end position="915"/>
    </location>
</feature>
<dbReference type="PROSITE" id="PS50835">
    <property type="entry name" value="IG_LIKE"/>
    <property type="match status" value="4"/>
</dbReference>
<feature type="compositionally biased region" description="Basic and acidic residues" evidence="8">
    <location>
        <begin position="412"/>
        <end position="432"/>
    </location>
</feature>
<feature type="compositionally biased region" description="Acidic residues" evidence="8">
    <location>
        <begin position="529"/>
        <end position="538"/>
    </location>
</feature>
<evidence type="ECO:0000256" key="4">
    <source>
        <dbReference type="ARBA" id="ARBA00022553"/>
    </source>
</evidence>
<dbReference type="SMART" id="SM00408">
    <property type="entry name" value="IGc2"/>
    <property type="match status" value="4"/>
</dbReference>
<feature type="region of interest" description="Disordered" evidence="8">
    <location>
        <begin position="1368"/>
        <end position="1433"/>
    </location>
</feature>
<feature type="compositionally biased region" description="Basic and acidic residues" evidence="8">
    <location>
        <begin position="1373"/>
        <end position="1386"/>
    </location>
</feature>
<accession>A0AA89BKL2</accession>
<evidence type="ECO:0000256" key="1">
    <source>
        <dbReference type="ARBA" id="ARBA00004496"/>
    </source>
</evidence>
<feature type="region of interest" description="Disordered" evidence="8">
    <location>
        <begin position="529"/>
        <end position="551"/>
    </location>
</feature>
<evidence type="ECO:0008006" key="13">
    <source>
        <dbReference type="Google" id="ProtNLM"/>
    </source>
</evidence>
<evidence type="ECO:0000256" key="2">
    <source>
        <dbReference type="ARBA" id="ARBA00006692"/>
    </source>
</evidence>
<feature type="compositionally biased region" description="Basic and acidic residues" evidence="8">
    <location>
        <begin position="1245"/>
        <end position="1300"/>
    </location>
</feature>
<dbReference type="InterPro" id="IPR013098">
    <property type="entry name" value="Ig_I-set"/>
</dbReference>
<name>A0AA89BKL2_PINIB</name>
<feature type="compositionally biased region" description="Low complexity" evidence="8">
    <location>
        <begin position="1098"/>
        <end position="1110"/>
    </location>
</feature>
<evidence type="ECO:0000256" key="3">
    <source>
        <dbReference type="ARBA" id="ARBA00022490"/>
    </source>
</evidence>
<feature type="region of interest" description="Disordered" evidence="8">
    <location>
        <begin position="572"/>
        <end position="639"/>
    </location>
</feature>
<feature type="domain" description="Calponin-homology (CH)" evidence="9">
    <location>
        <begin position="1730"/>
        <end position="1838"/>
    </location>
</feature>
<comment type="similarity">
    <text evidence="2">Belongs to the protein kinase superfamily. CAMK Ser/Thr protein kinase family.</text>
</comment>
<feature type="compositionally biased region" description="Polar residues" evidence="8">
    <location>
        <begin position="185"/>
        <end position="202"/>
    </location>
</feature>
<feature type="domain" description="Ig-like" evidence="10">
    <location>
        <begin position="733"/>
        <end position="819"/>
    </location>
</feature>
<evidence type="ECO:0000313" key="11">
    <source>
        <dbReference type="EMBL" id="KAK3084547.1"/>
    </source>
</evidence>
<keyword evidence="3" id="KW-0963">Cytoplasm</keyword>
<dbReference type="FunFam" id="2.60.40.10:FF:000107">
    <property type="entry name" value="Myosin, light chain kinase a"/>
    <property type="match status" value="2"/>
</dbReference>
<feature type="compositionally biased region" description="Polar residues" evidence="8">
    <location>
        <begin position="1422"/>
        <end position="1432"/>
    </location>
</feature>
<dbReference type="InterPro" id="IPR022189">
    <property type="entry name" value="SMTN"/>
</dbReference>
<sequence>MAFVKQNNSWKNQSLMENLQEYLNKQLSETSDYDEKKKIRLALRQLRQRDKERENGRDGGKINGRGLGRSHSFASQHTSSEKNGEIVHESGDRPKVIRSSSVLESKSRSSTTENSAEPKSCETGSDVVLSRRDLHSDETKKVTTANVYSKENVSSDNYLVDRISELKSKDIVHDRKPPVVPNGFYQYSSEKTNLETPTSSLRHSVKDSHSHLQPLSFSSSRLARKPSNPDASELCQNKSSHSPLPNSPSADTPRRSRSVVEANIGKIPKVNNEKEFKSGTDIESQAKKWLEGKKRSCSLPGGDNNNLSSTLDMEAAFSELLSAVDDRVDNLSDTEVAEMDLIEEDAEEKMRSSSTASINDDDNKDDSKYDATVDKTSPSSTSVDMDVRKTNSDDEDKTKKFSRGEICISPEKSIKRPHFDSDLSPTPKEDKSAISVIEDDDGSVTVQSTTRSDLGDHTITEKLRLRRTESRTEEEEKDTIIESKETSPGGSDHYSKDVIKTRRKVTSRGSDYFTKSAYNIKKRRDFEGDEIEEQDLSVETDNFSATKGESWGDRAEAKVQVVRKANSFPTSIPEDQAVRSDSLPELAGTLTNGSSHGRMDVSKTSSGYGSVSGSDEEEKEDVTSSRRGRQAGCPEIKSPLKDVISQEGSTAVLECTVSCSPLPTVTWYKGNKPVEASRHFEPKFDSLTGKACLTVLNAGSENGGEYRCVFKNPLGQAETKSRLTVRSRALKKPVFTSPLKDMTVTEGQAVVFECKVTDATQISWYKDGIIQRNSSDFKQTFDGCFAKLEIGEIFLDDTGEYSCIAKNEKGEAKTMCKIKVKEDSGDGDVVPMFLTKPESRIYSSGDIIILECDVIGTPQPVVTWFRDGTKLSNTSKHRSLYDGRVATLKISQTVQEDSGKYEVTAKNTTGEVKVDCLIVVKAKQGPPSIMYSLSDSTATVGKPLILHCDIRGSPVPMILWRKNGRMIGNTADFKQTYENNMAKLEIKDVYEQDGGCYECVARNSFGSVSTSCNITVEGKKPSGKTTTKKTDWLVGRDNNTPEEQMAKSSNIDKLKSAGVRRSESVKVTSNYSIRDKYSRKADVKLENDGATSTHAQKSDTNNTSSTSVSSLIDRKNTESNKKSENVTEKSTGKEDPPWKNVTLRRTESAKMSNYSRSKPLTWKRDGKNENKDSDENENEQNGSENRSSTPVGWRPVSMEFKEDLPKAETEIDRLKAKSGLRRSESARAVGSNIDVVSKFIFDAQRKEKDSNVKKSEPASFEKSKSVREIDRLKDEEGIGFRHSKSKVDSNVEENNNDKKLGRSQSMRLLFESKAEPPQNVKEEPKTTTPSYLAKRNIGVRRTSSLKVTEKEAESFRSRQHENGVQLNLAPMGKEAEDSVSSRRRAWENGPNTSDMSSYDTIDCLSGKEADSVSSRRRAWENGPNTSDMSSYDTIEDEEELHKILSKTENFEERKKIRARMKEIREKKQQDWEQKRLQREKETEDVVKRKFQLAEQEKQRKMKEFDKMAVEASKERERINAKKEELLQDKIRQADLDKKRHLETFDKLARHDDVKKTVQKTPGGGTRTIIIKDSQASPVFGGITYGKSTTEQAANFLTNQLIGAVSPGTAGKITVKTESWSSKDGVTNRSEKTESWGAKPQGPQGAKSMFQQMDASAPKPNGLLSISYAKRAATTMRRNAAAIKQDILNFCKANVQEYEFFTYMILFPLSVGPAGRGGGGGGGRALMRSPSAIKQMLLEWTKAMTKEYQEYGVEVTNFSSSWNNGMAFCALIHHFYPDSFDFSKLDPKQRRKNFTLAFDTAENVADIAPLLDVDDMVKMQKPDWKCVFTYVQSFYRKLHTHERNATASKLES</sequence>
<dbReference type="SUPFAM" id="SSF48726">
    <property type="entry name" value="Immunoglobulin"/>
    <property type="match status" value="4"/>
</dbReference>
<dbReference type="InterPro" id="IPR003598">
    <property type="entry name" value="Ig_sub2"/>
</dbReference>
<feature type="compositionally biased region" description="Polar residues" evidence="8">
    <location>
        <begin position="1149"/>
        <end position="1158"/>
    </location>
</feature>
<dbReference type="FunFam" id="2.60.40.10:FF:000080">
    <property type="entry name" value="Myosin light chain kinase, smooth muscle"/>
    <property type="match status" value="1"/>
</dbReference>
<feature type="region of interest" description="Disordered" evidence="8">
    <location>
        <begin position="174"/>
        <end position="257"/>
    </location>
</feature>
<dbReference type="InterPro" id="IPR003599">
    <property type="entry name" value="Ig_sub"/>
</dbReference>
<feature type="region of interest" description="Disordered" evidence="8">
    <location>
        <begin position="1245"/>
        <end position="1331"/>
    </location>
</feature>
<evidence type="ECO:0000313" key="12">
    <source>
        <dbReference type="Proteomes" id="UP001186944"/>
    </source>
</evidence>
<keyword evidence="6" id="KW-0393">Immunoglobulin domain</keyword>
<feature type="compositionally biased region" description="Basic and acidic residues" evidence="8">
    <location>
        <begin position="453"/>
        <end position="471"/>
    </location>
</feature>
<proteinExistence type="inferred from homology"/>
<feature type="domain" description="Ig-like" evidence="10">
    <location>
        <begin position="927"/>
        <end position="1015"/>
    </location>
</feature>
<feature type="domain" description="Ig-like" evidence="10">
    <location>
        <begin position="634"/>
        <end position="724"/>
    </location>
</feature>
<dbReference type="Pfam" id="PF07679">
    <property type="entry name" value="I-set"/>
    <property type="match status" value="4"/>
</dbReference>
<evidence type="ECO:0000256" key="8">
    <source>
        <dbReference type="SAM" id="MobiDB-lite"/>
    </source>
</evidence>
<feature type="region of interest" description="Disordered" evidence="8">
    <location>
        <begin position="1018"/>
        <end position="1070"/>
    </location>
</feature>
<dbReference type="CDD" id="cd21200">
    <property type="entry name" value="CH_SMTN-like"/>
    <property type="match status" value="1"/>
</dbReference>
<feature type="compositionally biased region" description="Basic and acidic residues" evidence="8">
    <location>
        <begin position="1310"/>
        <end position="1325"/>
    </location>
</feature>
<dbReference type="Pfam" id="PF12510">
    <property type="entry name" value="Smoothelin"/>
    <property type="match status" value="1"/>
</dbReference>
<feature type="region of interest" description="Disordered" evidence="8">
    <location>
        <begin position="44"/>
        <end position="137"/>
    </location>
</feature>
<dbReference type="Gene3D" id="1.10.418.10">
    <property type="entry name" value="Calponin-like domain"/>
    <property type="match status" value="1"/>
</dbReference>
<feature type="region of interest" description="Disordered" evidence="8">
    <location>
        <begin position="1619"/>
        <end position="1645"/>
    </location>
</feature>
<feature type="region of interest" description="Disordered" evidence="8">
    <location>
        <begin position="342"/>
        <end position="501"/>
    </location>
</feature>
<dbReference type="Proteomes" id="UP001186944">
    <property type="component" value="Unassembled WGS sequence"/>
</dbReference>
<feature type="compositionally biased region" description="Basic and acidic residues" evidence="8">
    <location>
        <begin position="47"/>
        <end position="60"/>
    </location>
</feature>
<dbReference type="InterPro" id="IPR001715">
    <property type="entry name" value="CH_dom"/>
</dbReference>
<feature type="compositionally biased region" description="Polar residues" evidence="8">
    <location>
        <begin position="234"/>
        <end position="250"/>
    </location>
</feature>
<keyword evidence="5" id="KW-0175">Coiled coil</keyword>
<dbReference type="PANTHER" id="PTHR47633:SF4">
    <property type="entry name" value="MYOPALLADIN ISOFORM X1"/>
    <property type="match status" value="1"/>
</dbReference>
<feature type="compositionally biased region" description="Low complexity" evidence="8">
    <location>
        <begin position="99"/>
        <end position="110"/>
    </location>
</feature>
<dbReference type="GO" id="GO:0005737">
    <property type="term" value="C:cytoplasm"/>
    <property type="evidence" value="ECO:0007669"/>
    <property type="project" value="UniProtKB-SubCell"/>
</dbReference>
<dbReference type="PANTHER" id="PTHR47633">
    <property type="entry name" value="IMMUNOGLOBULIN"/>
    <property type="match status" value="1"/>
</dbReference>
<feature type="compositionally biased region" description="Polar residues" evidence="8">
    <location>
        <begin position="602"/>
        <end position="613"/>
    </location>
</feature>
<feature type="compositionally biased region" description="Polar residues" evidence="8">
    <location>
        <begin position="374"/>
        <end position="383"/>
    </location>
</feature>
<dbReference type="SMART" id="SM00409">
    <property type="entry name" value="IG"/>
    <property type="match status" value="4"/>
</dbReference>
<feature type="compositionally biased region" description="Polar residues" evidence="8">
    <location>
        <begin position="211"/>
        <end position="221"/>
    </location>
</feature>
<dbReference type="FunFam" id="2.60.40.10:FF:000425">
    <property type="entry name" value="Myosin light chain kinase"/>
    <property type="match status" value="1"/>
</dbReference>
<comment type="subcellular location">
    <subcellularLocation>
        <location evidence="1">Cytoplasm</location>
    </subcellularLocation>
</comment>
<evidence type="ECO:0000259" key="10">
    <source>
        <dbReference type="PROSITE" id="PS50835"/>
    </source>
</evidence>
<dbReference type="InterPro" id="IPR036179">
    <property type="entry name" value="Ig-like_dom_sf"/>
</dbReference>
<feature type="compositionally biased region" description="Polar residues" evidence="8">
    <location>
        <begin position="1389"/>
        <end position="1399"/>
    </location>
</feature>
<dbReference type="InterPro" id="IPR013783">
    <property type="entry name" value="Ig-like_fold"/>
</dbReference>
<dbReference type="SMART" id="SM00033">
    <property type="entry name" value="CH"/>
    <property type="match status" value="1"/>
</dbReference>
<feature type="region of interest" description="Disordered" evidence="8">
    <location>
        <begin position="1084"/>
        <end position="1207"/>
    </location>
</feature>
<feature type="compositionally biased region" description="Basic and acidic residues" evidence="8">
    <location>
        <begin position="1112"/>
        <end position="1137"/>
    </location>
</feature>
<dbReference type="Pfam" id="PF00307">
    <property type="entry name" value="CH"/>
    <property type="match status" value="1"/>
</dbReference>
<dbReference type="SUPFAM" id="SSF47576">
    <property type="entry name" value="Calponin-homology domain, CH-domain"/>
    <property type="match status" value="1"/>
</dbReference>
<dbReference type="GO" id="GO:0060298">
    <property type="term" value="P:positive regulation of sarcomere organization"/>
    <property type="evidence" value="ECO:0007669"/>
    <property type="project" value="UniProtKB-ARBA"/>
</dbReference>
<comment type="caution">
    <text evidence="11">The sequence shown here is derived from an EMBL/GenBank/DDBJ whole genome shotgun (WGS) entry which is preliminary data.</text>
</comment>
<evidence type="ECO:0000256" key="6">
    <source>
        <dbReference type="ARBA" id="ARBA00023319"/>
    </source>
</evidence>
<feature type="compositionally biased region" description="Polar residues" evidence="8">
    <location>
        <begin position="1180"/>
        <end position="1190"/>
    </location>
</feature>
<feature type="compositionally biased region" description="Polar residues" evidence="8">
    <location>
        <begin position="1037"/>
        <end position="1049"/>
    </location>
</feature>
<dbReference type="InterPro" id="IPR036872">
    <property type="entry name" value="CH_dom_sf"/>
</dbReference>
<comment type="similarity">
    <text evidence="7">Belongs to the smoothelin family.</text>
</comment>
<feature type="compositionally biased region" description="Basic and acidic residues" evidence="8">
    <location>
        <begin position="385"/>
        <end position="403"/>
    </location>
</feature>
<evidence type="ECO:0000256" key="7">
    <source>
        <dbReference type="ARBA" id="ARBA00061655"/>
    </source>
</evidence>
<dbReference type="GO" id="GO:0045989">
    <property type="term" value="P:positive regulation of striated muscle contraction"/>
    <property type="evidence" value="ECO:0007669"/>
    <property type="project" value="UniProtKB-ARBA"/>
</dbReference>
<reference evidence="11" key="1">
    <citation type="submission" date="2019-08" db="EMBL/GenBank/DDBJ databases">
        <title>The improved chromosome-level genome for the pearl oyster Pinctada fucata martensii using PacBio sequencing and Hi-C.</title>
        <authorList>
            <person name="Zheng Z."/>
        </authorList>
    </citation>
    <scope>NUCLEOTIDE SEQUENCE</scope>
    <source>
        <strain evidence="11">ZZ-2019</strain>
        <tissue evidence="11">Adductor muscle</tissue>
    </source>
</reference>
<dbReference type="Gene3D" id="2.60.40.10">
    <property type="entry name" value="Immunoglobulins"/>
    <property type="match status" value="4"/>
</dbReference>
<dbReference type="FunFam" id="1.10.418.10:FF:000009">
    <property type="entry name" value="smoothelin isoform X2"/>
    <property type="match status" value="1"/>
</dbReference>
<feature type="compositionally biased region" description="Basic and acidic residues" evidence="8">
    <location>
        <begin position="1050"/>
        <end position="1064"/>
    </location>
</feature>
<gene>
    <name evidence="11" type="ORF">FSP39_015151</name>
</gene>
<protein>
    <recommendedName>
        <fullName evidence="13">Smoothelin</fullName>
    </recommendedName>
</protein>